<sequence>MERIKVASVMIGCHEVGVTQGGQWSLDYSRDEHTHLIKCQLYICFWVCVDRS</sequence>
<dbReference type="EMBL" id="JBBNAE010000010">
    <property type="protein sequence ID" value="KAK9090424.1"/>
    <property type="molecule type" value="Genomic_DNA"/>
</dbReference>
<organism evidence="1 2">
    <name type="scientific">Stephania japonica</name>
    <dbReference type="NCBI Taxonomy" id="461633"/>
    <lineage>
        <taxon>Eukaryota</taxon>
        <taxon>Viridiplantae</taxon>
        <taxon>Streptophyta</taxon>
        <taxon>Embryophyta</taxon>
        <taxon>Tracheophyta</taxon>
        <taxon>Spermatophyta</taxon>
        <taxon>Magnoliopsida</taxon>
        <taxon>Ranunculales</taxon>
        <taxon>Menispermaceae</taxon>
        <taxon>Menispermoideae</taxon>
        <taxon>Cissampelideae</taxon>
        <taxon>Stephania</taxon>
    </lineage>
</organism>
<accession>A0AAP0EBY4</accession>
<evidence type="ECO:0000313" key="2">
    <source>
        <dbReference type="Proteomes" id="UP001417504"/>
    </source>
</evidence>
<dbReference type="AlphaFoldDB" id="A0AAP0EBY4"/>
<evidence type="ECO:0000313" key="1">
    <source>
        <dbReference type="EMBL" id="KAK9090424.1"/>
    </source>
</evidence>
<gene>
    <name evidence="1" type="ORF">Sjap_023601</name>
</gene>
<comment type="caution">
    <text evidence="1">The sequence shown here is derived from an EMBL/GenBank/DDBJ whole genome shotgun (WGS) entry which is preliminary data.</text>
</comment>
<name>A0AAP0EBY4_9MAGN</name>
<protein>
    <submittedName>
        <fullName evidence="1">Uncharacterized protein</fullName>
    </submittedName>
</protein>
<proteinExistence type="predicted"/>
<keyword evidence="2" id="KW-1185">Reference proteome</keyword>
<dbReference type="Proteomes" id="UP001417504">
    <property type="component" value="Unassembled WGS sequence"/>
</dbReference>
<reference evidence="1 2" key="1">
    <citation type="submission" date="2024-01" db="EMBL/GenBank/DDBJ databases">
        <title>Genome assemblies of Stephania.</title>
        <authorList>
            <person name="Yang L."/>
        </authorList>
    </citation>
    <scope>NUCLEOTIDE SEQUENCE [LARGE SCALE GENOMIC DNA]</scope>
    <source>
        <strain evidence="1">QJT</strain>
        <tissue evidence="1">Leaf</tissue>
    </source>
</reference>